<evidence type="ECO:0000313" key="2">
    <source>
        <dbReference type="Proteomes" id="UP000325440"/>
    </source>
</evidence>
<sequence length="181" mass="20153">MKEKAKSARVNPVEIYAEGINLLLTLCKARISVEDIVKRTFRNQWSKNIPIGKTAIEDDWMTTGVPNYTLLLLYDTGVDSTNRIAIFATDDGLKLMSESSEWYLDGNFAIAPTEFKILPENKVIEGKAYPKTIMPEDAEGLVDYFDSTYVNVNEKDLVLLPVTAGFPETETPSLVAGLLNV</sequence>
<gene>
    <name evidence="1" type="ORF">CINCED_3A017128</name>
</gene>
<reference evidence="1 2" key="1">
    <citation type="submission" date="2019-08" db="EMBL/GenBank/DDBJ databases">
        <authorList>
            <person name="Alioto T."/>
            <person name="Alioto T."/>
            <person name="Gomez Garrido J."/>
        </authorList>
    </citation>
    <scope>NUCLEOTIDE SEQUENCE [LARGE SCALE GENOMIC DNA]</scope>
</reference>
<proteinExistence type="predicted"/>
<dbReference type="Proteomes" id="UP000325440">
    <property type="component" value="Unassembled WGS sequence"/>
</dbReference>
<dbReference type="AlphaFoldDB" id="A0A5E4MD26"/>
<keyword evidence="2" id="KW-1185">Reference proteome</keyword>
<name>A0A5E4MD26_9HEMI</name>
<protein>
    <submittedName>
        <fullName evidence="1">Uncharacterized protein</fullName>
    </submittedName>
</protein>
<dbReference type="EMBL" id="CABPRJ010000476">
    <property type="protein sequence ID" value="VVC27787.1"/>
    <property type="molecule type" value="Genomic_DNA"/>
</dbReference>
<evidence type="ECO:0000313" key="1">
    <source>
        <dbReference type="EMBL" id="VVC27787.1"/>
    </source>
</evidence>
<dbReference type="OrthoDB" id="8192063at2759"/>
<accession>A0A5E4MD26</accession>
<organism evidence="1 2">
    <name type="scientific">Cinara cedri</name>
    <dbReference type="NCBI Taxonomy" id="506608"/>
    <lineage>
        <taxon>Eukaryota</taxon>
        <taxon>Metazoa</taxon>
        <taxon>Ecdysozoa</taxon>
        <taxon>Arthropoda</taxon>
        <taxon>Hexapoda</taxon>
        <taxon>Insecta</taxon>
        <taxon>Pterygota</taxon>
        <taxon>Neoptera</taxon>
        <taxon>Paraneoptera</taxon>
        <taxon>Hemiptera</taxon>
        <taxon>Sternorrhyncha</taxon>
        <taxon>Aphidomorpha</taxon>
        <taxon>Aphidoidea</taxon>
        <taxon>Aphididae</taxon>
        <taxon>Lachninae</taxon>
        <taxon>Cinara</taxon>
    </lineage>
</organism>